<sequence>MAGTTPPLPDHHHTTNGGPPTYIPIPNPPAPNHSVHTNGELKPITKTETTPLPTLPPTNGDSHRSPYHLPKSHNHNHHTNGHHHAHNNNHNHHHAHHAHDAPQRVLLLVAVQQAMLAPRPTGVPSAPTVGPNISSILTRARSSAHPPLIIHVRNNGDIGDPDEKDSPGWELVHAPLPSEPIIDKLKNNAFAGTKLGELIRDDAEVIVAGMQSDFCIRATCSAALARGNEVLLIREAHATYDRLEAFHVGTVTPASTVEKEIEDELEEAGVILLDMTDVPSIFDNR</sequence>
<dbReference type="Proteomes" id="UP001212997">
    <property type="component" value="Unassembled WGS sequence"/>
</dbReference>
<evidence type="ECO:0000259" key="4">
    <source>
        <dbReference type="Pfam" id="PF00857"/>
    </source>
</evidence>
<evidence type="ECO:0000256" key="2">
    <source>
        <dbReference type="ARBA" id="ARBA00022801"/>
    </source>
</evidence>
<keyword evidence="2" id="KW-0378">Hydrolase</keyword>
<name>A0AAD5V3T1_9APHY</name>
<accession>A0AAD5V3T1</accession>
<protein>
    <recommendedName>
        <fullName evidence="4">Isochorismatase-like domain-containing protein</fullName>
    </recommendedName>
</protein>
<dbReference type="InterPro" id="IPR036380">
    <property type="entry name" value="Isochorismatase-like_sf"/>
</dbReference>
<evidence type="ECO:0000256" key="3">
    <source>
        <dbReference type="SAM" id="MobiDB-lite"/>
    </source>
</evidence>
<dbReference type="PANTHER" id="PTHR43540:SF1">
    <property type="entry name" value="ISOCHORISMATASE HYDROLASE"/>
    <property type="match status" value="1"/>
</dbReference>
<dbReference type="InterPro" id="IPR050272">
    <property type="entry name" value="Isochorismatase-like_hydrls"/>
</dbReference>
<reference evidence="5" key="1">
    <citation type="submission" date="2022-07" db="EMBL/GenBank/DDBJ databases">
        <title>Genome Sequence of Physisporinus lineatus.</title>
        <authorList>
            <person name="Buettner E."/>
        </authorList>
    </citation>
    <scope>NUCLEOTIDE SEQUENCE</scope>
    <source>
        <strain evidence="5">VT162</strain>
    </source>
</reference>
<dbReference type="SUPFAM" id="SSF52499">
    <property type="entry name" value="Isochorismatase-like hydrolases"/>
    <property type="match status" value="1"/>
</dbReference>
<comment type="caution">
    <text evidence="5">The sequence shown here is derived from an EMBL/GenBank/DDBJ whole genome shotgun (WGS) entry which is preliminary data.</text>
</comment>
<comment type="similarity">
    <text evidence="1">Belongs to the isochorismatase family.</text>
</comment>
<proteinExistence type="inferred from homology"/>
<dbReference type="Pfam" id="PF00857">
    <property type="entry name" value="Isochorismatase"/>
    <property type="match status" value="1"/>
</dbReference>
<evidence type="ECO:0000313" key="6">
    <source>
        <dbReference type="Proteomes" id="UP001212997"/>
    </source>
</evidence>
<feature type="compositionally biased region" description="Basic residues" evidence="3">
    <location>
        <begin position="70"/>
        <end position="97"/>
    </location>
</feature>
<evidence type="ECO:0000313" key="5">
    <source>
        <dbReference type="EMBL" id="KAJ3485405.1"/>
    </source>
</evidence>
<dbReference type="PANTHER" id="PTHR43540">
    <property type="entry name" value="PEROXYUREIDOACRYLATE/UREIDOACRYLATE AMIDOHYDROLASE-RELATED"/>
    <property type="match status" value="1"/>
</dbReference>
<feature type="compositionally biased region" description="Low complexity" evidence="3">
    <location>
        <begin position="40"/>
        <end position="52"/>
    </location>
</feature>
<feature type="compositionally biased region" description="Pro residues" evidence="3">
    <location>
        <begin position="21"/>
        <end position="31"/>
    </location>
</feature>
<gene>
    <name evidence="5" type="ORF">NLI96_g4978</name>
</gene>
<organism evidence="5 6">
    <name type="scientific">Meripilus lineatus</name>
    <dbReference type="NCBI Taxonomy" id="2056292"/>
    <lineage>
        <taxon>Eukaryota</taxon>
        <taxon>Fungi</taxon>
        <taxon>Dikarya</taxon>
        <taxon>Basidiomycota</taxon>
        <taxon>Agaricomycotina</taxon>
        <taxon>Agaricomycetes</taxon>
        <taxon>Polyporales</taxon>
        <taxon>Meripilaceae</taxon>
        <taxon>Meripilus</taxon>
    </lineage>
</organism>
<dbReference type="AlphaFoldDB" id="A0AAD5V3T1"/>
<keyword evidence="6" id="KW-1185">Reference proteome</keyword>
<dbReference type="InterPro" id="IPR000868">
    <property type="entry name" value="Isochorismatase-like_dom"/>
</dbReference>
<evidence type="ECO:0000256" key="1">
    <source>
        <dbReference type="ARBA" id="ARBA00006336"/>
    </source>
</evidence>
<feature type="region of interest" description="Disordered" evidence="3">
    <location>
        <begin position="1"/>
        <end position="100"/>
    </location>
</feature>
<feature type="domain" description="Isochorismatase-like" evidence="4">
    <location>
        <begin position="105"/>
        <end position="242"/>
    </location>
</feature>
<dbReference type="GO" id="GO:0016787">
    <property type="term" value="F:hydrolase activity"/>
    <property type="evidence" value="ECO:0007669"/>
    <property type="project" value="UniProtKB-KW"/>
</dbReference>
<dbReference type="EMBL" id="JANAWD010000154">
    <property type="protein sequence ID" value="KAJ3485405.1"/>
    <property type="molecule type" value="Genomic_DNA"/>
</dbReference>
<dbReference type="Gene3D" id="3.40.50.850">
    <property type="entry name" value="Isochorismatase-like"/>
    <property type="match status" value="1"/>
</dbReference>